<evidence type="ECO:0000313" key="2">
    <source>
        <dbReference type="EMBL" id="GFF64851.1"/>
    </source>
</evidence>
<reference evidence="2 3" key="1">
    <citation type="submission" date="2020-01" db="EMBL/GenBank/DDBJ databases">
        <title>Draft genome sequence of Aspergillus lentulus IFM 60648.</title>
        <authorList>
            <person name="Takahashi H."/>
            <person name="Yaguchi T."/>
        </authorList>
    </citation>
    <scope>NUCLEOTIDE SEQUENCE [LARGE SCALE GENOMIC DNA]</scope>
    <source>
        <strain evidence="2 3">IFM 60648</strain>
    </source>
</reference>
<feature type="region of interest" description="Disordered" evidence="1">
    <location>
        <begin position="118"/>
        <end position="142"/>
    </location>
</feature>
<dbReference type="Proteomes" id="UP000465220">
    <property type="component" value="Unassembled WGS sequence"/>
</dbReference>
<proteinExistence type="predicted"/>
<accession>A0ABQ0ZUB1</accession>
<sequence>MFLSMDQRFRNALLSRQPQFSMHIPRNIERKVNAKDDDHGDLDEFIPALTLQMLIVAEEWADNVDWSRDYLEVLPVFEVEAGSRKIFLVFLCELLRSEALQGNGEACCEEFQNQGHQLENHPHGFPDGRHDDGDRPLSRYNR</sequence>
<protein>
    <submittedName>
        <fullName evidence="2">Uncharacterized protein</fullName>
    </submittedName>
</protein>
<evidence type="ECO:0000313" key="3">
    <source>
        <dbReference type="Proteomes" id="UP000465220"/>
    </source>
</evidence>
<keyword evidence="3" id="KW-1185">Reference proteome</keyword>
<name>A0ABQ0ZUB1_ASPLE</name>
<comment type="caution">
    <text evidence="2">The sequence shown here is derived from an EMBL/GenBank/DDBJ whole genome shotgun (WGS) entry which is preliminary data.</text>
</comment>
<evidence type="ECO:0000256" key="1">
    <source>
        <dbReference type="SAM" id="MobiDB-lite"/>
    </source>
</evidence>
<organism evidence="2 3">
    <name type="scientific">Aspergillus lentulus</name>
    <dbReference type="NCBI Taxonomy" id="293939"/>
    <lineage>
        <taxon>Eukaryota</taxon>
        <taxon>Fungi</taxon>
        <taxon>Dikarya</taxon>
        <taxon>Ascomycota</taxon>
        <taxon>Pezizomycotina</taxon>
        <taxon>Eurotiomycetes</taxon>
        <taxon>Eurotiomycetidae</taxon>
        <taxon>Eurotiales</taxon>
        <taxon>Aspergillaceae</taxon>
        <taxon>Aspergillus</taxon>
        <taxon>Aspergillus subgen. Fumigati</taxon>
    </lineage>
</organism>
<dbReference type="EMBL" id="BLKI01000005">
    <property type="protein sequence ID" value="GFF64851.1"/>
    <property type="molecule type" value="Genomic_DNA"/>
</dbReference>
<gene>
    <name evidence="2" type="ORF">IFM60648_01406</name>
</gene>